<keyword evidence="2" id="KW-1185">Reference proteome</keyword>
<protein>
    <submittedName>
        <fullName evidence="1">Uncharacterized protein</fullName>
    </submittedName>
</protein>
<reference evidence="2" key="1">
    <citation type="submission" date="2017-10" db="EMBL/GenBank/DDBJ databases">
        <title>Rapid genome shrinkage in a self-fertile nematode reveals novel sperm competition proteins.</title>
        <authorList>
            <person name="Yin D."/>
            <person name="Schwarz E.M."/>
            <person name="Thomas C.G."/>
            <person name="Felde R.L."/>
            <person name="Korf I.F."/>
            <person name="Cutter A.D."/>
            <person name="Schartner C.M."/>
            <person name="Ralston E.J."/>
            <person name="Meyer B.J."/>
            <person name="Haag E.S."/>
        </authorList>
    </citation>
    <scope>NUCLEOTIDE SEQUENCE [LARGE SCALE GENOMIC DNA]</scope>
    <source>
        <strain evidence="2">JU1422</strain>
    </source>
</reference>
<dbReference type="Proteomes" id="UP000230233">
    <property type="component" value="Chromosome I"/>
</dbReference>
<name>A0A2G5VNN6_9PELO</name>
<gene>
    <name evidence="1" type="primary">Cnig_chr_I.g3126</name>
    <name evidence="1" type="ORF">B9Z55_003126</name>
</gene>
<evidence type="ECO:0000313" key="2">
    <source>
        <dbReference type="Proteomes" id="UP000230233"/>
    </source>
</evidence>
<dbReference type="AlphaFoldDB" id="A0A2G5VNN6"/>
<dbReference type="EMBL" id="PDUG01000001">
    <property type="protein sequence ID" value="PIC53413.1"/>
    <property type="molecule type" value="Genomic_DNA"/>
</dbReference>
<evidence type="ECO:0000313" key="1">
    <source>
        <dbReference type="EMBL" id="PIC53413.1"/>
    </source>
</evidence>
<organism evidence="1 2">
    <name type="scientific">Caenorhabditis nigoni</name>
    <dbReference type="NCBI Taxonomy" id="1611254"/>
    <lineage>
        <taxon>Eukaryota</taxon>
        <taxon>Metazoa</taxon>
        <taxon>Ecdysozoa</taxon>
        <taxon>Nematoda</taxon>
        <taxon>Chromadorea</taxon>
        <taxon>Rhabditida</taxon>
        <taxon>Rhabditina</taxon>
        <taxon>Rhabditomorpha</taxon>
        <taxon>Rhabditoidea</taxon>
        <taxon>Rhabditidae</taxon>
        <taxon>Peloderinae</taxon>
        <taxon>Caenorhabditis</taxon>
    </lineage>
</organism>
<proteinExistence type="predicted"/>
<sequence length="99" mass="11364">MLFIEKIIISIIEIQTFQINQFFPIAPSSTFYNRITTMLKPKDYNKMFVELEDSDDVIIVDSLAAIIHRNFKGNPLLKKWRTSKPGQGAALLLKEDSTC</sequence>
<accession>A0A2G5VNN6</accession>
<comment type="caution">
    <text evidence="1">The sequence shown here is derived from an EMBL/GenBank/DDBJ whole genome shotgun (WGS) entry which is preliminary data.</text>
</comment>